<sequence length="294" mass="34018">MNIDHLAIFVDLAQTLNFRKTALRRHVSQPAVSQIINSMENEIGVHLFNRSRNKVNLTFAGAEFLKDIKPLLNTYYKSLQHIQNLENHSGKITVGLTNTPYENVFLPQLMKTFKQYYPHVSLFLDTFDHNVLKEHILQQECDFVFATKDDLDKDMRLKFVPLISSNFCAVVPHSSDVKTEISIDQFNYQNMILMDANWCPPAQLELQELIRKKNPKAKLFYVNDISTAYLMCKSGLGITITPHFIVGNSTTEVDVIKLDYPLEVIYGLIYLKNRKLTDEKRMFIKKVQEIISLD</sequence>
<evidence type="ECO:0000313" key="6">
    <source>
        <dbReference type="EMBL" id="TGY11524.1"/>
    </source>
</evidence>
<comment type="similarity">
    <text evidence="1">Belongs to the LysR transcriptional regulatory family.</text>
</comment>
<dbReference type="Proteomes" id="UP000309117">
    <property type="component" value="Unassembled WGS sequence"/>
</dbReference>
<dbReference type="InterPro" id="IPR005119">
    <property type="entry name" value="LysR_subst-bd"/>
</dbReference>
<accession>A0A4S2BDF8</accession>
<dbReference type="InterPro" id="IPR000847">
    <property type="entry name" value="LysR_HTH_N"/>
</dbReference>
<dbReference type="InterPro" id="IPR036388">
    <property type="entry name" value="WH-like_DNA-bd_sf"/>
</dbReference>
<dbReference type="SUPFAM" id="SSF53850">
    <property type="entry name" value="Periplasmic binding protein-like II"/>
    <property type="match status" value="1"/>
</dbReference>
<gene>
    <name evidence="6" type="ORF">E5351_08830</name>
</gene>
<dbReference type="InterPro" id="IPR050950">
    <property type="entry name" value="HTH-type_LysR_regulators"/>
</dbReference>
<proteinExistence type="inferred from homology"/>
<dbReference type="AlphaFoldDB" id="A0A4S2BDF8"/>
<organism evidence="6 7">
    <name type="scientific">Lactobacillus intestinalis</name>
    <dbReference type="NCBI Taxonomy" id="151781"/>
    <lineage>
        <taxon>Bacteria</taxon>
        <taxon>Bacillati</taxon>
        <taxon>Bacillota</taxon>
        <taxon>Bacilli</taxon>
        <taxon>Lactobacillales</taxon>
        <taxon>Lactobacillaceae</taxon>
        <taxon>Lactobacillus</taxon>
    </lineage>
</organism>
<protein>
    <submittedName>
        <fullName evidence="6">LysR family transcriptional regulator</fullName>
    </submittedName>
</protein>
<evidence type="ECO:0000313" key="7">
    <source>
        <dbReference type="Proteomes" id="UP000309117"/>
    </source>
</evidence>
<comment type="caution">
    <text evidence="6">The sequence shown here is derived from an EMBL/GenBank/DDBJ whole genome shotgun (WGS) entry which is preliminary data.</text>
</comment>
<dbReference type="PANTHER" id="PTHR30419">
    <property type="entry name" value="HTH-TYPE TRANSCRIPTIONAL REGULATOR YBHD"/>
    <property type="match status" value="1"/>
</dbReference>
<dbReference type="PROSITE" id="PS50931">
    <property type="entry name" value="HTH_LYSR"/>
    <property type="match status" value="1"/>
</dbReference>
<dbReference type="GO" id="GO:0003677">
    <property type="term" value="F:DNA binding"/>
    <property type="evidence" value="ECO:0007669"/>
    <property type="project" value="UniProtKB-KW"/>
</dbReference>
<keyword evidence="4" id="KW-0804">Transcription</keyword>
<dbReference type="EMBL" id="SRYV01000018">
    <property type="protein sequence ID" value="TGY11524.1"/>
    <property type="molecule type" value="Genomic_DNA"/>
</dbReference>
<dbReference type="RefSeq" id="WP_135960693.1">
    <property type="nucleotide sequence ID" value="NZ_AQFR02000001.1"/>
</dbReference>
<dbReference type="CDD" id="cd05466">
    <property type="entry name" value="PBP2_LTTR_substrate"/>
    <property type="match status" value="1"/>
</dbReference>
<dbReference type="SUPFAM" id="SSF46785">
    <property type="entry name" value="Winged helix' DNA-binding domain"/>
    <property type="match status" value="1"/>
</dbReference>
<dbReference type="Pfam" id="PF03466">
    <property type="entry name" value="LysR_substrate"/>
    <property type="match status" value="1"/>
</dbReference>
<name>A0A4S2BDF8_9LACO</name>
<dbReference type="PANTHER" id="PTHR30419:SF28">
    <property type="entry name" value="HTH-TYPE TRANSCRIPTIONAL REGULATOR BSDA"/>
    <property type="match status" value="1"/>
</dbReference>
<evidence type="ECO:0000256" key="2">
    <source>
        <dbReference type="ARBA" id="ARBA00023015"/>
    </source>
</evidence>
<evidence type="ECO:0000259" key="5">
    <source>
        <dbReference type="PROSITE" id="PS50931"/>
    </source>
</evidence>
<dbReference type="Gene3D" id="3.40.190.290">
    <property type="match status" value="1"/>
</dbReference>
<evidence type="ECO:0000256" key="3">
    <source>
        <dbReference type="ARBA" id="ARBA00023125"/>
    </source>
</evidence>
<keyword evidence="2" id="KW-0805">Transcription regulation</keyword>
<dbReference type="InterPro" id="IPR036390">
    <property type="entry name" value="WH_DNA-bd_sf"/>
</dbReference>
<dbReference type="GO" id="GO:0003700">
    <property type="term" value="F:DNA-binding transcription factor activity"/>
    <property type="evidence" value="ECO:0007669"/>
    <property type="project" value="InterPro"/>
</dbReference>
<evidence type="ECO:0000256" key="1">
    <source>
        <dbReference type="ARBA" id="ARBA00009437"/>
    </source>
</evidence>
<evidence type="ECO:0000256" key="4">
    <source>
        <dbReference type="ARBA" id="ARBA00023163"/>
    </source>
</evidence>
<keyword evidence="3" id="KW-0238">DNA-binding</keyword>
<dbReference type="PRINTS" id="PR00039">
    <property type="entry name" value="HTHLYSR"/>
</dbReference>
<dbReference type="Pfam" id="PF00126">
    <property type="entry name" value="HTH_1"/>
    <property type="match status" value="1"/>
</dbReference>
<feature type="domain" description="HTH lysR-type" evidence="5">
    <location>
        <begin position="1"/>
        <end position="58"/>
    </location>
</feature>
<dbReference type="Gene3D" id="1.10.10.10">
    <property type="entry name" value="Winged helix-like DNA-binding domain superfamily/Winged helix DNA-binding domain"/>
    <property type="match status" value="1"/>
</dbReference>
<dbReference type="FunFam" id="1.10.10.10:FF:000001">
    <property type="entry name" value="LysR family transcriptional regulator"/>
    <property type="match status" value="1"/>
</dbReference>
<dbReference type="GO" id="GO:0005829">
    <property type="term" value="C:cytosol"/>
    <property type="evidence" value="ECO:0007669"/>
    <property type="project" value="TreeGrafter"/>
</dbReference>
<reference evidence="6 7" key="1">
    <citation type="submission" date="2019-04" db="EMBL/GenBank/DDBJ databases">
        <title>Microbes associate with the intestines of laboratory mice.</title>
        <authorList>
            <person name="Navarre W."/>
            <person name="Wong E."/>
            <person name="Huang K."/>
            <person name="Tropini C."/>
            <person name="Ng K."/>
            <person name="Yu B."/>
        </authorList>
    </citation>
    <scope>NUCLEOTIDE SEQUENCE [LARGE SCALE GENOMIC DNA]</scope>
    <source>
        <strain evidence="6 7">NM61_E11</strain>
    </source>
</reference>